<feature type="domain" description="VOC" evidence="2">
    <location>
        <begin position="28"/>
        <end position="151"/>
    </location>
</feature>
<dbReference type="InterPro" id="IPR029068">
    <property type="entry name" value="Glyas_Bleomycin-R_OHBP_Dase"/>
</dbReference>
<dbReference type="PANTHER" id="PTHR46142:SF8">
    <property type="entry name" value="EXPRESSED PROTEIN"/>
    <property type="match status" value="1"/>
</dbReference>
<accession>U5DDE7</accession>
<evidence type="ECO:0000313" key="4">
    <source>
        <dbReference type="Proteomes" id="UP000017836"/>
    </source>
</evidence>
<keyword evidence="4" id="KW-1185">Reference proteome</keyword>
<dbReference type="STRING" id="13333.U5DDE7"/>
<dbReference type="HOGENOM" id="CLU_046006_12_1_1"/>
<dbReference type="PROSITE" id="PS51819">
    <property type="entry name" value="VOC"/>
    <property type="match status" value="1"/>
</dbReference>
<evidence type="ECO:0000313" key="3">
    <source>
        <dbReference type="EMBL" id="ERN18438.1"/>
    </source>
</evidence>
<reference evidence="4" key="1">
    <citation type="journal article" date="2013" name="Science">
        <title>The Amborella genome and the evolution of flowering plants.</title>
        <authorList>
            <consortium name="Amborella Genome Project"/>
        </authorList>
    </citation>
    <scope>NUCLEOTIDE SEQUENCE [LARGE SCALE GENOMIC DNA]</scope>
</reference>
<dbReference type="PANTHER" id="PTHR46142">
    <property type="match status" value="1"/>
</dbReference>
<proteinExistence type="predicted"/>
<feature type="region of interest" description="Disordered" evidence="1">
    <location>
        <begin position="1"/>
        <end position="22"/>
    </location>
</feature>
<dbReference type="InterPro" id="IPR004360">
    <property type="entry name" value="Glyas_Fos-R_dOase_dom"/>
</dbReference>
<protein>
    <recommendedName>
        <fullName evidence="2">VOC domain-containing protein</fullName>
    </recommendedName>
</protein>
<gene>
    <name evidence="3" type="ORF">AMTR_s00190p00012330</name>
</gene>
<dbReference type="InterPro" id="IPR037523">
    <property type="entry name" value="VOC_core"/>
</dbReference>
<organism evidence="3 4">
    <name type="scientific">Amborella trichopoda</name>
    <dbReference type="NCBI Taxonomy" id="13333"/>
    <lineage>
        <taxon>Eukaryota</taxon>
        <taxon>Viridiplantae</taxon>
        <taxon>Streptophyta</taxon>
        <taxon>Embryophyta</taxon>
        <taxon>Tracheophyta</taxon>
        <taxon>Spermatophyta</taxon>
        <taxon>Magnoliopsida</taxon>
        <taxon>Amborellales</taxon>
        <taxon>Amborellaceae</taxon>
        <taxon>Amborella</taxon>
    </lineage>
</organism>
<dbReference type="EMBL" id="KI392107">
    <property type="protein sequence ID" value="ERN18438.1"/>
    <property type="molecule type" value="Genomic_DNA"/>
</dbReference>
<dbReference type="Pfam" id="PF00903">
    <property type="entry name" value="Glyoxalase"/>
    <property type="match status" value="1"/>
</dbReference>
<name>U5DDE7_AMBTC</name>
<dbReference type="Gene3D" id="3.10.180.10">
    <property type="entry name" value="2,3-Dihydroxybiphenyl 1,2-Dioxygenase, domain 1"/>
    <property type="match status" value="1"/>
</dbReference>
<dbReference type="eggNOG" id="ENOG502RY5R">
    <property type="taxonomic scope" value="Eukaryota"/>
</dbReference>
<dbReference type="CDD" id="cd07245">
    <property type="entry name" value="VOC_like"/>
    <property type="match status" value="1"/>
</dbReference>
<dbReference type="Gramene" id="ERN18438">
    <property type="protein sequence ID" value="ERN18438"/>
    <property type="gene ID" value="AMTR_s00190p00012330"/>
</dbReference>
<dbReference type="SUPFAM" id="SSF54593">
    <property type="entry name" value="Glyoxalase/Bleomycin resistance protein/Dihydroxybiphenyl dioxygenase"/>
    <property type="match status" value="1"/>
</dbReference>
<dbReference type="AlphaFoldDB" id="U5DDE7"/>
<evidence type="ECO:0000259" key="2">
    <source>
        <dbReference type="PROSITE" id="PS51819"/>
    </source>
</evidence>
<sequence length="166" mass="19398">MAQQQQIREREEGDDDDERGREEMPLMALNHISRLCRSVEKSMEFYEKVLGFVLIKRSEVFKFSGAWLFNYGMGIHLVQSKNPQEEIDDTKPLDPMDNHISFQCEDMGVVEEKLKEMKIKYMRRTVEEGGCTIDQMFFKDPDGFMIEILTVRTSSSCLLIRSRVVS</sequence>
<evidence type="ECO:0000256" key="1">
    <source>
        <dbReference type="SAM" id="MobiDB-lite"/>
    </source>
</evidence>
<dbReference type="Proteomes" id="UP000017836">
    <property type="component" value="Unassembled WGS sequence"/>
</dbReference>